<dbReference type="PROSITE" id="PS50096">
    <property type="entry name" value="IQ"/>
    <property type="match status" value="3"/>
</dbReference>
<dbReference type="AlphaFoldDB" id="A0AB34JRQ5"/>
<dbReference type="SMART" id="SM00015">
    <property type="entry name" value="IQ"/>
    <property type="match status" value="5"/>
</dbReference>
<evidence type="ECO:0000313" key="3">
    <source>
        <dbReference type="Proteomes" id="UP001515480"/>
    </source>
</evidence>
<evidence type="ECO:0000313" key="2">
    <source>
        <dbReference type="EMBL" id="KAL1524315.1"/>
    </source>
</evidence>
<dbReference type="EMBL" id="JBGBPQ010000005">
    <property type="protein sequence ID" value="KAL1524315.1"/>
    <property type="molecule type" value="Genomic_DNA"/>
</dbReference>
<dbReference type="Pfam" id="PF00612">
    <property type="entry name" value="IQ"/>
    <property type="match status" value="2"/>
</dbReference>
<name>A0AB34JRQ5_PRYPA</name>
<comment type="caution">
    <text evidence="2">The sequence shown here is derived from an EMBL/GenBank/DDBJ whole genome shotgun (WGS) entry which is preliminary data.</text>
</comment>
<keyword evidence="3" id="KW-1185">Reference proteome</keyword>
<feature type="region of interest" description="Disordered" evidence="1">
    <location>
        <begin position="330"/>
        <end position="354"/>
    </location>
</feature>
<dbReference type="Proteomes" id="UP001515480">
    <property type="component" value="Unassembled WGS sequence"/>
</dbReference>
<gene>
    <name evidence="2" type="ORF">AB1Y20_019216</name>
</gene>
<evidence type="ECO:0000256" key="1">
    <source>
        <dbReference type="SAM" id="MobiDB-lite"/>
    </source>
</evidence>
<protein>
    <submittedName>
        <fullName evidence="2">Uncharacterized protein</fullName>
    </submittedName>
</protein>
<dbReference type="Gene3D" id="1.20.5.190">
    <property type="match status" value="1"/>
</dbReference>
<dbReference type="InterPro" id="IPR000048">
    <property type="entry name" value="IQ_motif_EF-hand-BS"/>
</dbReference>
<reference evidence="2 3" key="1">
    <citation type="journal article" date="2024" name="Science">
        <title>Giant polyketide synthase enzymes in the biosynthesis of giant marine polyether toxins.</title>
        <authorList>
            <person name="Fallon T.R."/>
            <person name="Shende V.V."/>
            <person name="Wierzbicki I.H."/>
            <person name="Pendleton A.L."/>
            <person name="Watervoot N.F."/>
            <person name="Auber R.P."/>
            <person name="Gonzalez D.J."/>
            <person name="Wisecaver J.H."/>
            <person name="Moore B.S."/>
        </authorList>
    </citation>
    <scope>NUCLEOTIDE SEQUENCE [LARGE SCALE GENOMIC DNA]</scope>
    <source>
        <strain evidence="2 3">12B1</strain>
    </source>
</reference>
<feature type="region of interest" description="Disordered" evidence="1">
    <location>
        <begin position="1090"/>
        <end position="1114"/>
    </location>
</feature>
<sequence length="1257" mass="139260">MTGCTEHLDCWQRTPSDMPFPCSEEDLTTVAVLMFGFCRWERRVLLRVLQAAAQLHHWHRVGPAVWRAWTAHAASRHRLATRRADRTLSHSRRRAAPFNSQARRLLRGALARWASEVASCLSLFSTCPTAARLQLSLRRWRRWGRHTAWLRSVTPRAASLGSRLQRWVVEARRTRARQALSVGLARECTHRIRFVAIREWASRCVETLRVRMNEELAMRRAMANSMARLRRGARLHGYRRAAAAFAQTAGDRRRKARLMAVWRSNSGEALRRDTLDCRACHWLLARRWRAWARWVAQAGAVAIVSVEHTDRALRAALRLWGQVAAASGHARRPRLPAAHGPCSHGRPPDEEQRSCDAAVRTLRVRTSLRAWAGWADVEGSARLLLRCAEQQRRWSQRQQAWAAWSSMAISATDRSEDRGRRHRRRAALPLPPEGALSLSLTRRAREAWRLWCDWTHVVRSCAGRHARAARRASLAGARAVRTAYALWKASVEESSAARAAAAAAHQLILQLRLARAWAAWSARSRGAVESARGRATRRRVLLSLHTWRAFIHAAHVRALRGWAACCLQAAVRGARVRGEQRARYGVPQGGGGGHAVGASLVRTALEADGMPPAADGIALERSTLDAVGMRLKPDGGTFEANGLTVDAPWMTVDTDRTAVDADGSTIEANRTTIESNGLIIDADGMTVEGNGVALTIFDADGTRAEADMSSFDADRTSIDADGSVSEVGGTATDAHGTIFEADAMTIDADGMTVEADGTILEADRRTVDADRMTVEADGMNVEADAMTLEADGMNLDPHGMSVDGLALEEVGAVKEADGLLAPRVQEVDAACHGTDIPRRQGSRLVKPSATEAACDGSEQECGRMARALAAVTLQRHARGILLRKLYRHFLRVCAAQTLQRFERGRQAARFYQRCRASIAAVTLQSHTRGNRARRRYHSIVTPPHLIDADEFDLQASVSYRRARAAVAVQRHDRGRAARRGRVARRVASRAPPAAEAGAADHCATVVQSRARAFLLVRRFRLLRCCATLLIGNRRVQVQAEIYRLHMLTLHAARKDLPSASLRRALWHQLQTLLVLRRRRASVARAMMRSLTSHQAKTHAAHPSSARDDPDGQTAGMRLHSLAHLRMHSAALILQRLHRAEISWRQLKLYRASIIRAALLLQRHARSWLRARNLPPLASEHRVEHRASAEKVALHSQTVHTDAKDNVSQVSDSQLSLASSLGFGCLFDTLVHYAQIDASDSCKNTVDLGSGCTAFDDV</sequence>
<organism evidence="2 3">
    <name type="scientific">Prymnesium parvum</name>
    <name type="common">Toxic golden alga</name>
    <dbReference type="NCBI Taxonomy" id="97485"/>
    <lineage>
        <taxon>Eukaryota</taxon>
        <taxon>Haptista</taxon>
        <taxon>Haptophyta</taxon>
        <taxon>Prymnesiophyceae</taxon>
        <taxon>Prymnesiales</taxon>
        <taxon>Prymnesiaceae</taxon>
        <taxon>Prymnesium</taxon>
    </lineage>
</organism>
<accession>A0AB34JRQ5</accession>
<proteinExistence type="predicted"/>